<proteinExistence type="predicted"/>
<name>A0A2P2IYH7_RHIMU</name>
<organism evidence="1">
    <name type="scientific">Rhizophora mucronata</name>
    <name type="common">Asiatic mangrove</name>
    <dbReference type="NCBI Taxonomy" id="61149"/>
    <lineage>
        <taxon>Eukaryota</taxon>
        <taxon>Viridiplantae</taxon>
        <taxon>Streptophyta</taxon>
        <taxon>Embryophyta</taxon>
        <taxon>Tracheophyta</taxon>
        <taxon>Spermatophyta</taxon>
        <taxon>Magnoliopsida</taxon>
        <taxon>eudicotyledons</taxon>
        <taxon>Gunneridae</taxon>
        <taxon>Pentapetalae</taxon>
        <taxon>rosids</taxon>
        <taxon>fabids</taxon>
        <taxon>Malpighiales</taxon>
        <taxon>Rhizophoraceae</taxon>
        <taxon>Rhizophora</taxon>
    </lineage>
</organism>
<protein>
    <submittedName>
        <fullName evidence="1">Uncharacterized protein</fullName>
    </submittedName>
</protein>
<accession>A0A2P2IYH7</accession>
<dbReference type="EMBL" id="GGEC01005791">
    <property type="protein sequence ID" value="MBW86274.1"/>
    <property type="molecule type" value="Transcribed_RNA"/>
</dbReference>
<reference evidence="1" key="1">
    <citation type="submission" date="2018-02" db="EMBL/GenBank/DDBJ databases">
        <title>Rhizophora mucronata_Transcriptome.</title>
        <authorList>
            <person name="Meera S.P."/>
            <person name="Sreeshan A."/>
            <person name="Augustine A."/>
        </authorList>
    </citation>
    <scope>NUCLEOTIDE SEQUENCE</scope>
    <source>
        <tissue evidence="1">Leaf</tissue>
    </source>
</reference>
<sequence length="82" mass="9542">MGLKSRSNTAKHAWYIACEDALITQYATIVFEHFDRHCPWVGQCIGKVHPGLSFLVFLLKLDNRHDYYYFKKLVASPTCTYI</sequence>
<dbReference type="AlphaFoldDB" id="A0A2P2IYH7"/>
<dbReference type="PROSITE" id="PS50216">
    <property type="entry name" value="DHHC"/>
    <property type="match status" value="1"/>
</dbReference>
<evidence type="ECO:0000313" key="1">
    <source>
        <dbReference type="EMBL" id="MBW86274.1"/>
    </source>
</evidence>